<comment type="caution">
    <text evidence="2">The sequence shown here is derived from an EMBL/GenBank/DDBJ whole genome shotgun (WGS) entry which is preliminary data.</text>
</comment>
<dbReference type="PATRIC" id="fig|1658765.3.peg.1860"/>
<evidence type="ECO:0000259" key="1">
    <source>
        <dbReference type="Pfam" id="PF13466"/>
    </source>
</evidence>
<organism evidence="2 3">
    <name type="scientific">Marinobacter subterrani</name>
    <dbReference type="NCBI Taxonomy" id="1658765"/>
    <lineage>
        <taxon>Bacteria</taxon>
        <taxon>Pseudomonadati</taxon>
        <taxon>Pseudomonadota</taxon>
        <taxon>Gammaproteobacteria</taxon>
        <taxon>Pseudomonadales</taxon>
        <taxon>Marinobacteraceae</taxon>
        <taxon>Marinobacter</taxon>
    </lineage>
</organism>
<gene>
    <name evidence="2" type="ORF">Msub_11863</name>
</gene>
<sequence>MTSAAPQARLVDGALVVTGGVDANTVVALRGQGEKLIAAASGNLVVDLGGLATAHSVVLSMLLCWQRLAHQTGISLSFRGVSGRLASLAALSNLDDQLAGFGAESVHPAH</sequence>
<evidence type="ECO:0000313" key="2">
    <source>
        <dbReference type="EMBL" id="KMQ75654.1"/>
    </source>
</evidence>
<dbReference type="AlphaFoldDB" id="A0A0J7JCS1"/>
<name>A0A0J7JCS1_9GAMM</name>
<dbReference type="OrthoDB" id="6371012at2"/>
<protein>
    <submittedName>
        <fullName evidence="2">ABC-type transporter</fullName>
    </submittedName>
</protein>
<dbReference type="RefSeq" id="WP_053077945.1">
    <property type="nucleotide sequence ID" value="NZ_LFBU01000001.1"/>
</dbReference>
<feature type="domain" description="MlaB-like STAS" evidence="1">
    <location>
        <begin position="15"/>
        <end position="95"/>
    </location>
</feature>
<dbReference type="InterPro" id="IPR036513">
    <property type="entry name" value="STAS_dom_sf"/>
</dbReference>
<dbReference type="STRING" id="1658765.Msub_11863"/>
<evidence type="ECO:0000313" key="3">
    <source>
        <dbReference type="Proteomes" id="UP000036102"/>
    </source>
</evidence>
<reference evidence="2 3" key="1">
    <citation type="submission" date="2015-06" db="EMBL/GenBank/DDBJ databases">
        <title>Marinobacter subterrani, a genetically tractable neutrophilic iron-oxidizing strain isolated from the Soudan Iron Mine.</title>
        <authorList>
            <person name="Bonis B.M."/>
            <person name="Gralnick J.A."/>
        </authorList>
    </citation>
    <scope>NUCLEOTIDE SEQUENCE [LARGE SCALE GENOMIC DNA]</scope>
    <source>
        <strain evidence="2 3">JG233</strain>
    </source>
</reference>
<dbReference type="Proteomes" id="UP000036102">
    <property type="component" value="Unassembled WGS sequence"/>
</dbReference>
<proteinExistence type="predicted"/>
<dbReference type="SUPFAM" id="SSF52091">
    <property type="entry name" value="SpoIIaa-like"/>
    <property type="match status" value="1"/>
</dbReference>
<dbReference type="CDD" id="cd07043">
    <property type="entry name" value="STAS_anti-anti-sigma_factors"/>
    <property type="match status" value="1"/>
</dbReference>
<dbReference type="EMBL" id="LFBU01000001">
    <property type="protein sequence ID" value="KMQ75654.1"/>
    <property type="molecule type" value="Genomic_DNA"/>
</dbReference>
<dbReference type="Gene3D" id="3.30.750.24">
    <property type="entry name" value="STAS domain"/>
    <property type="match status" value="1"/>
</dbReference>
<accession>A0A0J7JCS1</accession>
<dbReference type="InterPro" id="IPR058548">
    <property type="entry name" value="MlaB-like_STAS"/>
</dbReference>
<keyword evidence="3" id="KW-1185">Reference proteome</keyword>
<dbReference type="Pfam" id="PF13466">
    <property type="entry name" value="STAS_2"/>
    <property type="match status" value="1"/>
</dbReference>